<keyword evidence="1" id="KW-0812">Transmembrane</keyword>
<accession>A0A366HMF5</accession>
<keyword evidence="3" id="KW-1185">Reference proteome</keyword>
<feature type="transmembrane region" description="Helical" evidence="1">
    <location>
        <begin position="71"/>
        <end position="94"/>
    </location>
</feature>
<dbReference type="AlphaFoldDB" id="A0A366HMF5"/>
<evidence type="ECO:0000313" key="2">
    <source>
        <dbReference type="EMBL" id="RBP44319.1"/>
    </source>
</evidence>
<proteinExistence type="predicted"/>
<dbReference type="EMBL" id="QNRR01000004">
    <property type="protein sequence ID" value="RBP44319.1"/>
    <property type="molecule type" value="Genomic_DNA"/>
</dbReference>
<protein>
    <submittedName>
        <fullName evidence="2">HupE/UreJ protein</fullName>
    </submittedName>
</protein>
<dbReference type="Proteomes" id="UP000253426">
    <property type="component" value="Unassembled WGS sequence"/>
</dbReference>
<dbReference type="InterPro" id="IPR032809">
    <property type="entry name" value="Put_HupE_UreJ"/>
</dbReference>
<gene>
    <name evidence="2" type="ORF">DES53_104138</name>
</gene>
<evidence type="ECO:0000256" key="1">
    <source>
        <dbReference type="SAM" id="Phobius"/>
    </source>
</evidence>
<dbReference type="RefSeq" id="WP_113958738.1">
    <property type="nucleotide sequence ID" value="NZ_QNRR01000004.1"/>
</dbReference>
<feature type="transmembrane region" description="Helical" evidence="1">
    <location>
        <begin position="197"/>
        <end position="216"/>
    </location>
</feature>
<reference evidence="2 3" key="1">
    <citation type="submission" date="2018-06" db="EMBL/GenBank/DDBJ databases">
        <title>Genomic Encyclopedia of Type Strains, Phase IV (KMG-IV): sequencing the most valuable type-strain genomes for metagenomic binning, comparative biology and taxonomic classification.</title>
        <authorList>
            <person name="Goeker M."/>
        </authorList>
    </citation>
    <scope>NUCLEOTIDE SEQUENCE [LARGE SCALE GENOMIC DNA]</scope>
    <source>
        <strain evidence="2 3">DSM 25532</strain>
    </source>
</reference>
<feature type="transmembrane region" description="Helical" evidence="1">
    <location>
        <begin position="44"/>
        <end position="64"/>
    </location>
</feature>
<evidence type="ECO:0000313" key="3">
    <source>
        <dbReference type="Proteomes" id="UP000253426"/>
    </source>
</evidence>
<organism evidence="2 3">
    <name type="scientific">Roseimicrobium gellanilyticum</name>
    <dbReference type="NCBI Taxonomy" id="748857"/>
    <lineage>
        <taxon>Bacteria</taxon>
        <taxon>Pseudomonadati</taxon>
        <taxon>Verrucomicrobiota</taxon>
        <taxon>Verrucomicrobiia</taxon>
        <taxon>Verrucomicrobiales</taxon>
        <taxon>Verrucomicrobiaceae</taxon>
        <taxon>Roseimicrobium</taxon>
    </lineage>
</organism>
<feature type="transmembrane region" description="Helical" evidence="1">
    <location>
        <begin position="100"/>
        <end position="118"/>
    </location>
</feature>
<dbReference type="OrthoDB" id="9808870at2"/>
<dbReference type="Pfam" id="PF13795">
    <property type="entry name" value="HupE_UreJ_2"/>
    <property type="match status" value="1"/>
</dbReference>
<name>A0A366HMF5_9BACT</name>
<keyword evidence="1" id="KW-1133">Transmembrane helix</keyword>
<keyword evidence="1" id="KW-0472">Membrane</keyword>
<feature type="transmembrane region" description="Helical" evidence="1">
    <location>
        <begin position="130"/>
        <end position="147"/>
    </location>
</feature>
<feature type="transmembrane region" description="Helical" evidence="1">
    <location>
        <begin position="159"/>
        <end position="185"/>
    </location>
</feature>
<sequence length="220" mass="23562">MSLSLALLQPSLSVLMGGLLLPFLLAWQEEGMGGVAAHFLSEGFVHIIPEGLDHILFVLGLFFMCRAFPALLLQITLFTMAHSVTFGLGMLGLVKVPGNVVEPLIALSIAMVAVENILLPKPERWKWRLAAVFVFGLVHGLGFANAFQKVEVSLSPATFPIALLSLNLGVGLGHLAVVGVAYLACSAFWNREWYRKAVAVPASGVIAVVSVCWVVARVMG</sequence>
<comment type="caution">
    <text evidence="2">The sequence shown here is derived from an EMBL/GenBank/DDBJ whole genome shotgun (WGS) entry which is preliminary data.</text>
</comment>